<dbReference type="Pfam" id="PF16117">
    <property type="entry name" value="DUF4833"/>
    <property type="match status" value="1"/>
</dbReference>
<keyword evidence="3" id="KW-1185">Reference proteome</keyword>
<proteinExistence type="predicted"/>
<reference evidence="2 3" key="1">
    <citation type="submission" date="2013-11" db="EMBL/GenBank/DDBJ databases">
        <title>The Genome Sequence of Phytophthora parasitica P1569.</title>
        <authorList>
            <consortium name="The Broad Institute Genomics Platform"/>
            <person name="Russ C."/>
            <person name="Tyler B."/>
            <person name="Panabieres F."/>
            <person name="Shan W."/>
            <person name="Tripathy S."/>
            <person name="Grunwald N."/>
            <person name="Machado M."/>
            <person name="Johnson C.S."/>
            <person name="Arredondo F."/>
            <person name="Hong C."/>
            <person name="Coffey M."/>
            <person name="Young S.K."/>
            <person name="Zeng Q."/>
            <person name="Gargeya S."/>
            <person name="Fitzgerald M."/>
            <person name="Abouelleil A."/>
            <person name="Alvarado L."/>
            <person name="Chapman S.B."/>
            <person name="Gainer-Dewar J."/>
            <person name="Goldberg J."/>
            <person name="Griggs A."/>
            <person name="Gujja S."/>
            <person name="Hansen M."/>
            <person name="Howarth C."/>
            <person name="Imamovic A."/>
            <person name="Ireland A."/>
            <person name="Larimer J."/>
            <person name="McCowan C."/>
            <person name="Murphy C."/>
            <person name="Pearson M."/>
            <person name="Poon T.W."/>
            <person name="Priest M."/>
            <person name="Roberts A."/>
            <person name="Saif S."/>
            <person name="Shea T."/>
            <person name="Sykes S."/>
            <person name="Wortman J."/>
            <person name="Nusbaum C."/>
            <person name="Birren B."/>
        </authorList>
    </citation>
    <scope>NUCLEOTIDE SEQUENCE [LARGE SCALE GENOMIC DNA]</scope>
    <source>
        <strain evidence="2 3">P1569</strain>
    </source>
</reference>
<dbReference type="HOGENOM" id="CLU_1528155_0_0_1"/>
<accession>V9DUT6</accession>
<dbReference type="Proteomes" id="UP000018721">
    <property type="component" value="Unassembled WGS sequence"/>
</dbReference>
<gene>
    <name evidence="2" type="ORF">F443_22259</name>
</gene>
<comment type="caution">
    <text evidence="2">The sequence shown here is derived from an EMBL/GenBank/DDBJ whole genome shotgun (WGS) entry which is preliminary data.</text>
</comment>
<dbReference type="InterPro" id="IPR032269">
    <property type="entry name" value="DUF4833"/>
</dbReference>
<evidence type="ECO:0000313" key="3">
    <source>
        <dbReference type="Proteomes" id="UP000018721"/>
    </source>
</evidence>
<organism evidence="2 3">
    <name type="scientific">Phytophthora nicotianae P1569</name>
    <dbReference type="NCBI Taxonomy" id="1317065"/>
    <lineage>
        <taxon>Eukaryota</taxon>
        <taxon>Sar</taxon>
        <taxon>Stramenopiles</taxon>
        <taxon>Oomycota</taxon>
        <taxon>Peronosporomycetes</taxon>
        <taxon>Peronosporales</taxon>
        <taxon>Peronosporaceae</taxon>
        <taxon>Phytophthora</taxon>
    </lineage>
</organism>
<name>V9DUT6_PHYNI</name>
<evidence type="ECO:0000259" key="1">
    <source>
        <dbReference type="Pfam" id="PF16117"/>
    </source>
</evidence>
<sequence length="176" mass="19991">MLLQNEHLLKITPAVLDGRPVHIQFYFPSCRSISEVVNNAVSLIAEKHNKTVAHAAYRNEDKNTVVDAANIREGSTLAFENPLDVNWSMFEQDGNCHDCPVNLLTDHERSHSDTQFIHKLNFTMRQAIGIAKKQEAIKWIGEQGGGVASRAAPHFRKVGWDVDASTFRKWRRNKEE</sequence>
<dbReference type="OrthoDB" id="128840at2759"/>
<feature type="domain" description="DUF4833" evidence="1">
    <location>
        <begin position="57"/>
        <end position="98"/>
    </location>
</feature>
<dbReference type="AlphaFoldDB" id="V9DUT6"/>
<evidence type="ECO:0000313" key="2">
    <source>
        <dbReference type="EMBL" id="ETI30629.1"/>
    </source>
</evidence>
<protein>
    <recommendedName>
        <fullName evidence="1">DUF4833 domain-containing protein</fullName>
    </recommendedName>
</protein>
<dbReference type="EMBL" id="ANIZ01003883">
    <property type="protein sequence ID" value="ETI30629.1"/>
    <property type="molecule type" value="Genomic_DNA"/>
</dbReference>